<organism evidence="10 11">
    <name type="scientific">Rossellomorea aquimaris</name>
    <dbReference type="NCBI Taxonomy" id="189382"/>
    <lineage>
        <taxon>Bacteria</taxon>
        <taxon>Bacillati</taxon>
        <taxon>Bacillota</taxon>
        <taxon>Bacilli</taxon>
        <taxon>Bacillales</taxon>
        <taxon>Bacillaceae</taxon>
        <taxon>Rossellomorea</taxon>
    </lineage>
</organism>
<evidence type="ECO:0000313" key="11">
    <source>
        <dbReference type="Proteomes" id="UP000182062"/>
    </source>
</evidence>
<dbReference type="InterPro" id="IPR057336">
    <property type="entry name" value="GerAC_N"/>
</dbReference>
<evidence type="ECO:0008006" key="12">
    <source>
        <dbReference type="Google" id="ProtNLM"/>
    </source>
</evidence>
<keyword evidence="4" id="KW-0732">Signal</keyword>
<evidence type="ECO:0000256" key="7">
    <source>
        <dbReference type="ARBA" id="ARBA00023288"/>
    </source>
</evidence>
<keyword evidence="7" id="KW-0449">Lipoprotein</keyword>
<dbReference type="InterPro" id="IPR046953">
    <property type="entry name" value="Spore_GerAC-like_C"/>
</dbReference>
<sequence length="400" mass="44550">MKILKVIIILLLCSSLVTGCWNRRELNELVIALAIGLDKTEKGYQFTVQVINPTVSSEATKKGAVGSTVRTLSAEGEALFDTWRKLTKLTPRKTYFGHIQVLVLQEELVKEDISKFLDPLIRDHEYRTDFYVVVAKDGDSAKDIVKTLTFLEPIPALSLKTMLESSNENLGSATAYEFDEVLEDLKTDGKELVISGVKVMGDAEAGSQVPNTETSDPKTYLELDNSAVFKGGKIAGWFNEQQSKGYNYSQGNIKSTSEMVSCPMNKEEKLTVEIIRSSAKMNAKLIDGVPKITIEVEAEGNLVDVECELDPSDMKVLKKVEKNLSKHIKSDITEAIRVSQEEFKSDTLGFGSVLHRKEPSYWRKHKNEWEDLFPAIQYDISVSAKVRNTGSLGHSLSKEG</sequence>
<dbReference type="EMBL" id="MINN01000074">
    <property type="protein sequence ID" value="OIU71688.1"/>
    <property type="molecule type" value="Genomic_DNA"/>
</dbReference>
<feature type="domain" description="Spore germination GerAC-like C-terminal" evidence="8">
    <location>
        <begin position="225"/>
        <end position="390"/>
    </location>
</feature>
<evidence type="ECO:0000256" key="1">
    <source>
        <dbReference type="ARBA" id="ARBA00004635"/>
    </source>
</evidence>
<dbReference type="Gene3D" id="3.30.300.210">
    <property type="entry name" value="Nutrient germinant receptor protein C, domain 3"/>
    <property type="match status" value="1"/>
</dbReference>
<dbReference type="Pfam" id="PF25198">
    <property type="entry name" value="Spore_GerAC_N"/>
    <property type="match status" value="1"/>
</dbReference>
<feature type="domain" description="Spore germination protein N-terminal" evidence="9">
    <location>
        <begin position="22"/>
        <end position="198"/>
    </location>
</feature>
<name>A0A1J6WIL2_9BACI</name>
<keyword evidence="6" id="KW-0564">Palmitate</keyword>
<dbReference type="PROSITE" id="PS51257">
    <property type="entry name" value="PROKAR_LIPOPROTEIN"/>
    <property type="match status" value="1"/>
</dbReference>
<reference evidence="10 11" key="1">
    <citation type="submission" date="2016-09" db="EMBL/GenBank/DDBJ databases">
        <title>Bacillus aquimaris SAMM genome sequence reveals colonization and biosurfactant production capacities.</title>
        <authorList>
            <person name="Waghmode S.R."/>
            <person name="Suryavanshi M.V."/>
        </authorList>
    </citation>
    <scope>NUCLEOTIDE SEQUENCE [LARGE SCALE GENOMIC DNA]</scope>
    <source>
        <strain evidence="10 11">SAMM</strain>
    </source>
</reference>
<keyword evidence="5" id="KW-0472">Membrane</keyword>
<evidence type="ECO:0000259" key="8">
    <source>
        <dbReference type="Pfam" id="PF05504"/>
    </source>
</evidence>
<dbReference type="InterPro" id="IPR008844">
    <property type="entry name" value="Spore_GerAC-like"/>
</dbReference>
<protein>
    <recommendedName>
        <fullName evidence="12">Ger(X)C family spore germination protein</fullName>
    </recommendedName>
</protein>
<accession>A0A1J6WIL2</accession>
<dbReference type="InterPro" id="IPR038501">
    <property type="entry name" value="Spore_GerAC_C_sf"/>
</dbReference>
<comment type="subcellular location">
    <subcellularLocation>
        <location evidence="1">Membrane</location>
        <topology evidence="1">Lipid-anchor</topology>
    </subcellularLocation>
</comment>
<dbReference type="Proteomes" id="UP000182062">
    <property type="component" value="Unassembled WGS sequence"/>
</dbReference>
<dbReference type="RefSeq" id="WP_071617358.1">
    <property type="nucleotide sequence ID" value="NZ_MINN01000074.1"/>
</dbReference>
<comment type="caution">
    <text evidence="10">The sequence shown here is derived from an EMBL/GenBank/DDBJ whole genome shotgun (WGS) entry which is preliminary data.</text>
</comment>
<proteinExistence type="inferred from homology"/>
<gene>
    <name evidence="10" type="ORF">BHE18_03230</name>
</gene>
<dbReference type="NCBIfam" id="TIGR02887">
    <property type="entry name" value="spore_ger_x_C"/>
    <property type="match status" value="1"/>
</dbReference>
<keyword evidence="11" id="KW-1185">Reference proteome</keyword>
<dbReference type="GO" id="GO:0009847">
    <property type="term" value="P:spore germination"/>
    <property type="evidence" value="ECO:0007669"/>
    <property type="project" value="InterPro"/>
</dbReference>
<evidence type="ECO:0000259" key="9">
    <source>
        <dbReference type="Pfam" id="PF25198"/>
    </source>
</evidence>
<evidence type="ECO:0000256" key="6">
    <source>
        <dbReference type="ARBA" id="ARBA00023139"/>
    </source>
</evidence>
<dbReference type="AlphaFoldDB" id="A0A1J6WIL2"/>
<dbReference type="PANTHER" id="PTHR35789">
    <property type="entry name" value="SPORE GERMINATION PROTEIN B3"/>
    <property type="match status" value="1"/>
</dbReference>
<dbReference type="PANTHER" id="PTHR35789:SF1">
    <property type="entry name" value="SPORE GERMINATION PROTEIN B3"/>
    <property type="match status" value="1"/>
</dbReference>
<comment type="similarity">
    <text evidence="2">Belongs to the GerABKC lipoprotein family.</text>
</comment>
<evidence type="ECO:0000256" key="5">
    <source>
        <dbReference type="ARBA" id="ARBA00023136"/>
    </source>
</evidence>
<evidence type="ECO:0000256" key="2">
    <source>
        <dbReference type="ARBA" id="ARBA00007886"/>
    </source>
</evidence>
<dbReference type="Pfam" id="PF05504">
    <property type="entry name" value="Spore_GerAC"/>
    <property type="match status" value="1"/>
</dbReference>
<evidence type="ECO:0000313" key="10">
    <source>
        <dbReference type="EMBL" id="OIU71688.1"/>
    </source>
</evidence>
<evidence type="ECO:0000256" key="3">
    <source>
        <dbReference type="ARBA" id="ARBA00022544"/>
    </source>
</evidence>
<keyword evidence="3" id="KW-0309">Germination</keyword>
<evidence type="ECO:0000256" key="4">
    <source>
        <dbReference type="ARBA" id="ARBA00022729"/>
    </source>
</evidence>
<dbReference type="GO" id="GO:0016020">
    <property type="term" value="C:membrane"/>
    <property type="evidence" value="ECO:0007669"/>
    <property type="project" value="UniProtKB-SubCell"/>
</dbReference>